<dbReference type="InterPro" id="IPR002372">
    <property type="entry name" value="PQQ_rpt_dom"/>
</dbReference>
<accession>A0ABV5QY31</accession>
<evidence type="ECO:0000259" key="2">
    <source>
        <dbReference type="Pfam" id="PF13360"/>
    </source>
</evidence>
<gene>
    <name evidence="3" type="ORF">ACFFTP_29425</name>
</gene>
<dbReference type="EMBL" id="JBHMCT010000020">
    <property type="protein sequence ID" value="MFB9558294.1"/>
    <property type="molecule type" value="Genomic_DNA"/>
</dbReference>
<feature type="domain" description="Pyrrolo-quinoline quinone repeat" evidence="2">
    <location>
        <begin position="13"/>
        <end position="80"/>
    </location>
</feature>
<comment type="caution">
    <text evidence="3">The sequence shown here is derived from an EMBL/GenBank/DDBJ whole genome shotgun (WGS) entry which is preliminary data.</text>
</comment>
<evidence type="ECO:0000313" key="4">
    <source>
        <dbReference type="Proteomes" id="UP001589716"/>
    </source>
</evidence>
<keyword evidence="4" id="KW-1185">Reference proteome</keyword>
<dbReference type="SUPFAM" id="SSF50998">
    <property type="entry name" value="Quinoprotein alcohol dehydrogenase-like"/>
    <property type="match status" value="1"/>
</dbReference>
<organism evidence="3 4">
    <name type="scientific">Streptomyces roseoviridis</name>
    <dbReference type="NCBI Taxonomy" id="67361"/>
    <lineage>
        <taxon>Bacteria</taxon>
        <taxon>Bacillati</taxon>
        <taxon>Actinomycetota</taxon>
        <taxon>Actinomycetes</taxon>
        <taxon>Kitasatosporales</taxon>
        <taxon>Streptomycetaceae</taxon>
        <taxon>Streptomyces</taxon>
    </lineage>
</organism>
<feature type="region of interest" description="Disordered" evidence="1">
    <location>
        <begin position="230"/>
        <end position="250"/>
    </location>
</feature>
<evidence type="ECO:0000256" key="1">
    <source>
        <dbReference type="SAM" id="MobiDB-lite"/>
    </source>
</evidence>
<evidence type="ECO:0000313" key="3">
    <source>
        <dbReference type="EMBL" id="MFB9558294.1"/>
    </source>
</evidence>
<reference evidence="3 4" key="1">
    <citation type="submission" date="2024-09" db="EMBL/GenBank/DDBJ databases">
        <authorList>
            <person name="Sun Q."/>
            <person name="Mori K."/>
        </authorList>
    </citation>
    <scope>NUCLEOTIDE SEQUENCE [LARGE SCALE GENOMIC DNA]</scope>
    <source>
        <strain evidence="3 4">JCM 4414</strain>
    </source>
</reference>
<dbReference type="Pfam" id="PF13360">
    <property type="entry name" value="PQQ_2"/>
    <property type="match status" value="1"/>
</dbReference>
<dbReference type="InterPro" id="IPR015943">
    <property type="entry name" value="WD40/YVTN_repeat-like_dom_sf"/>
</dbReference>
<dbReference type="InterPro" id="IPR011047">
    <property type="entry name" value="Quinoprotein_ADH-like_sf"/>
</dbReference>
<proteinExistence type="predicted"/>
<sequence>MARVPRGVVDERGRRAVVHDHEGALIALDLENGAPLWRHEPSLRPCALLVGSVVALRISPSPTLVVVVLDADTGEDRWASERVALPPWARCTLDDSSGFSLRTETGADFVVLRWTVRASYRGGAAPSSRVLEESRHTASGAVRVALTDPPSLAVLPEAEAGADAEAETDARAAAWSEGKTDPEADARAGAWPEGKTDPEADAGAAAWSEGETDPEADAGVRAADGADARALPEADDGGVPAPVPPKAPSAGQSIVLDQCLVGERRLELVLRRDAGIVVLRAADARTGTPAWEVELDRTTPRRAPRLRP</sequence>
<name>A0ABV5QY31_9ACTN</name>
<dbReference type="Proteomes" id="UP001589716">
    <property type="component" value="Unassembled WGS sequence"/>
</dbReference>
<protein>
    <submittedName>
        <fullName evidence="3">PQQ-binding-like beta-propeller repeat protein</fullName>
    </submittedName>
</protein>
<dbReference type="Gene3D" id="2.130.10.10">
    <property type="entry name" value="YVTN repeat-like/Quinoprotein amine dehydrogenase"/>
    <property type="match status" value="1"/>
</dbReference>
<feature type="region of interest" description="Disordered" evidence="1">
    <location>
        <begin position="159"/>
        <end position="217"/>
    </location>
</feature>